<evidence type="ECO:0000256" key="4">
    <source>
        <dbReference type="ARBA" id="ARBA00023136"/>
    </source>
</evidence>
<evidence type="ECO:0008006" key="8">
    <source>
        <dbReference type="Google" id="ProtNLM"/>
    </source>
</evidence>
<dbReference type="InterPro" id="IPR008217">
    <property type="entry name" value="Ccc1_fam"/>
</dbReference>
<dbReference type="GO" id="GO:0012505">
    <property type="term" value="C:endomembrane system"/>
    <property type="evidence" value="ECO:0007669"/>
    <property type="project" value="UniProtKB-SubCell"/>
</dbReference>
<feature type="transmembrane region" description="Helical" evidence="5">
    <location>
        <begin position="149"/>
        <end position="170"/>
    </location>
</feature>
<evidence type="ECO:0000256" key="3">
    <source>
        <dbReference type="ARBA" id="ARBA00022989"/>
    </source>
</evidence>
<gene>
    <name evidence="6" type="ORF">nbrc107697_04360</name>
</gene>
<comment type="subcellular location">
    <subcellularLocation>
        <location evidence="1">Endomembrane system</location>
        <topology evidence="1">Multi-pass membrane protein</topology>
    </subcellularLocation>
</comment>
<feature type="transmembrane region" description="Helical" evidence="5">
    <location>
        <begin position="206"/>
        <end position="224"/>
    </location>
</feature>
<keyword evidence="2 5" id="KW-0812">Transmembrane</keyword>
<dbReference type="GO" id="GO:0005384">
    <property type="term" value="F:manganese ion transmembrane transporter activity"/>
    <property type="evidence" value="ECO:0007669"/>
    <property type="project" value="InterPro"/>
</dbReference>
<proteinExistence type="predicted"/>
<evidence type="ECO:0000256" key="5">
    <source>
        <dbReference type="SAM" id="Phobius"/>
    </source>
</evidence>
<dbReference type="Proteomes" id="UP000444980">
    <property type="component" value="Unassembled WGS sequence"/>
</dbReference>
<feature type="transmembrane region" description="Helical" evidence="5">
    <location>
        <begin position="46"/>
        <end position="65"/>
    </location>
</feature>
<feature type="transmembrane region" description="Helical" evidence="5">
    <location>
        <begin position="176"/>
        <end position="194"/>
    </location>
</feature>
<dbReference type="RefSeq" id="WP_161925875.1">
    <property type="nucleotide sequence ID" value="NZ_BJOU01000001.1"/>
</dbReference>
<keyword evidence="4 5" id="KW-0472">Membrane</keyword>
<reference evidence="7" key="1">
    <citation type="submission" date="2019-06" db="EMBL/GenBank/DDBJ databases">
        <title>Gordonia isolated from sludge of a wastewater treatment plant.</title>
        <authorList>
            <person name="Tamura T."/>
            <person name="Aoyama K."/>
            <person name="Kang Y."/>
            <person name="Saito S."/>
            <person name="Akiyama N."/>
            <person name="Yazawa K."/>
            <person name="Gonoi T."/>
            <person name="Mikami Y."/>
        </authorList>
    </citation>
    <scope>NUCLEOTIDE SEQUENCE [LARGE SCALE GENOMIC DNA]</scope>
    <source>
        <strain evidence="7">NBRC 107697</strain>
    </source>
</reference>
<dbReference type="GO" id="GO:0030026">
    <property type="term" value="P:intracellular manganese ion homeostasis"/>
    <property type="evidence" value="ECO:0007669"/>
    <property type="project" value="InterPro"/>
</dbReference>
<dbReference type="Pfam" id="PF01988">
    <property type="entry name" value="VIT1"/>
    <property type="match status" value="1"/>
</dbReference>
<keyword evidence="3 5" id="KW-1133">Transmembrane helix</keyword>
<dbReference type="OrthoDB" id="4773939at2"/>
<comment type="caution">
    <text evidence="6">The sequence shown here is derived from an EMBL/GenBank/DDBJ whole genome shotgun (WGS) entry which is preliminary data.</text>
</comment>
<protein>
    <recommendedName>
        <fullName evidence="8">VIT family protein</fullName>
    </recommendedName>
</protein>
<dbReference type="EMBL" id="BJOU01000001">
    <property type="protein sequence ID" value="GED96397.1"/>
    <property type="molecule type" value="Genomic_DNA"/>
</dbReference>
<name>A0A7M3SUS3_9ACTN</name>
<evidence type="ECO:0000313" key="6">
    <source>
        <dbReference type="EMBL" id="GED96397.1"/>
    </source>
</evidence>
<dbReference type="AlphaFoldDB" id="A0A7M3SUS3"/>
<accession>A0A7M3SUS3</accession>
<evidence type="ECO:0000256" key="2">
    <source>
        <dbReference type="ARBA" id="ARBA00022692"/>
    </source>
</evidence>
<evidence type="ECO:0000313" key="7">
    <source>
        <dbReference type="Proteomes" id="UP000444980"/>
    </source>
</evidence>
<organism evidence="6 7">
    <name type="scientific">Gordonia crocea</name>
    <dbReference type="NCBI Taxonomy" id="589162"/>
    <lineage>
        <taxon>Bacteria</taxon>
        <taxon>Bacillati</taxon>
        <taxon>Actinomycetota</taxon>
        <taxon>Actinomycetes</taxon>
        <taxon>Mycobacteriales</taxon>
        <taxon>Gordoniaceae</taxon>
        <taxon>Gordonia</taxon>
    </lineage>
</organism>
<evidence type="ECO:0000256" key="1">
    <source>
        <dbReference type="ARBA" id="ARBA00004127"/>
    </source>
</evidence>
<keyword evidence="7" id="KW-1185">Reference proteome</keyword>
<sequence>MRLPLPHWRDSKPDEIRGWITEVNDGIITVAGVGLGLAGAEVAADTTYAVVAINAFIGALTVLGVKVGERLADREAEDDLIAHEAQKLAITPDNEQAELISWFESKGVSPTTARSVADELSAGDALGAQLRIEYGVTDRTTIRDAWYDAAQAGLAFFIGALMPLLATLLAPWDWHVWWTIGIASVSLVVTSVVLSRLGHSNTGAIVVRPLALGLGTITISYLLGDLLL</sequence>